<protein>
    <submittedName>
        <fullName evidence="4">NAD(P)-binding protein</fullName>
    </submittedName>
</protein>
<dbReference type="OrthoDB" id="419598at2759"/>
<dbReference type="EMBL" id="MU006089">
    <property type="protein sequence ID" value="KAF2843254.1"/>
    <property type="molecule type" value="Genomic_DNA"/>
</dbReference>
<dbReference type="InterPro" id="IPR008030">
    <property type="entry name" value="NmrA-like"/>
</dbReference>
<proteinExistence type="predicted"/>
<evidence type="ECO:0000259" key="3">
    <source>
        <dbReference type="Pfam" id="PF05368"/>
    </source>
</evidence>
<dbReference type="Pfam" id="PF05368">
    <property type="entry name" value="NmrA"/>
    <property type="match status" value="1"/>
</dbReference>
<dbReference type="AlphaFoldDB" id="A0A9P4VWZ7"/>
<dbReference type="PANTHER" id="PTHR47706">
    <property type="entry name" value="NMRA-LIKE FAMILY PROTEIN"/>
    <property type="match status" value="1"/>
</dbReference>
<name>A0A9P4VWZ7_9PEZI</name>
<accession>A0A9P4VWZ7</accession>
<sequence>MANIKVLLVGATGETGSAIVQGLLASKDPKYDISALVRPGSMDKPAATSLKESGVKTIPGDVTGSQDDLVKALSGNDVVISSMFPFTLDLDFVLADACKLAGVKRFVPCWWGPVLPRGRNILGDKKWAILDHIKKIGLPYTKIDVGWWQQLTIPKLLSGRTDYMLLAFAPSNTLLGDGNVPSALTNKEDIGHYVARIIGDPRTLNQQVLAYTEVLTPNEQMKISERISGEKIEPKYTSAESIAETIESAEKDVAENPHDIPKIIRLVGAQYQNSWGLQGDNTPENAKKLGYLLTSELYPDYQGIRFETLMKDVVEGKAKKIYEGRF</sequence>
<evidence type="ECO:0000313" key="5">
    <source>
        <dbReference type="Proteomes" id="UP000799429"/>
    </source>
</evidence>
<organism evidence="4 5">
    <name type="scientific">Patellaria atrata CBS 101060</name>
    <dbReference type="NCBI Taxonomy" id="1346257"/>
    <lineage>
        <taxon>Eukaryota</taxon>
        <taxon>Fungi</taxon>
        <taxon>Dikarya</taxon>
        <taxon>Ascomycota</taxon>
        <taxon>Pezizomycotina</taxon>
        <taxon>Dothideomycetes</taxon>
        <taxon>Dothideomycetes incertae sedis</taxon>
        <taxon>Patellariales</taxon>
        <taxon>Patellariaceae</taxon>
        <taxon>Patellaria</taxon>
    </lineage>
</organism>
<keyword evidence="1" id="KW-0521">NADP</keyword>
<dbReference type="SUPFAM" id="SSF51735">
    <property type="entry name" value="NAD(P)-binding Rossmann-fold domains"/>
    <property type="match status" value="1"/>
</dbReference>
<keyword evidence="5" id="KW-1185">Reference proteome</keyword>
<evidence type="ECO:0000256" key="1">
    <source>
        <dbReference type="ARBA" id="ARBA00022857"/>
    </source>
</evidence>
<reference evidence="4" key="1">
    <citation type="journal article" date="2020" name="Stud. Mycol.">
        <title>101 Dothideomycetes genomes: a test case for predicting lifestyles and emergence of pathogens.</title>
        <authorList>
            <person name="Haridas S."/>
            <person name="Albert R."/>
            <person name="Binder M."/>
            <person name="Bloem J."/>
            <person name="Labutti K."/>
            <person name="Salamov A."/>
            <person name="Andreopoulos B."/>
            <person name="Baker S."/>
            <person name="Barry K."/>
            <person name="Bills G."/>
            <person name="Bluhm B."/>
            <person name="Cannon C."/>
            <person name="Castanera R."/>
            <person name="Culley D."/>
            <person name="Daum C."/>
            <person name="Ezra D."/>
            <person name="Gonzalez J."/>
            <person name="Henrissat B."/>
            <person name="Kuo A."/>
            <person name="Liang C."/>
            <person name="Lipzen A."/>
            <person name="Lutzoni F."/>
            <person name="Magnuson J."/>
            <person name="Mondo S."/>
            <person name="Nolan M."/>
            <person name="Ohm R."/>
            <person name="Pangilinan J."/>
            <person name="Park H.-J."/>
            <person name="Ramirez L."/>
            <person name="Alfaro M."/>
            <person name="Sun H."/>
            <person name="Tritt A."/>
            <person name="Yoshinaga Y."/>
            <person name="Zwiers L.-H."/>
            <person name="Turgeon B."/>
            <person name="Goodwin S."/>
            <person name="Spatafora J."/>
            <person name="Crous P."/>
            <person name="Grigoriev I."/>
        </authorList>
    </citation>
    <scope>NUCLEOTIDE SEQUENCE</scope>
    <source>
        <strain evidence="4">CBS 101060</strain>
    </source>
</reference>
<dbReference type="Proteomes" id="UP000799429">
    <property type="component" value="Unassembled WGS sequence"/>
</dbReference>
<evidence type="ECO:0000313" key="4">
    <source>
        <dbReference type="EMBL" id="KAF2843254.1"/>
    </source>
</evidence>
<dbReference type="InterPro" id="IPR051609">
    <property type="entry name" value="NmrA/Isoflavone_reductase-like"/>
</dbReference>
<dbReference type="Gene3D" id="3.40.50.720">
    <property type="entry name" value="NAD(P)-binding Rossmann-like Domain"/>
    <property type="match status" value="1"/>
</dbReference>
<feature type="domain" description="NmrA-like" evidence="3">
    <location>
        <begin position="5"/>
        <end position="249"/>
    </location>
</feature>
<comment type="caution">
    <text evidence="4">The sequence shown here is derived from an EMBL/GenBank/DDBJ whole genome shotgun (WGS) entry which is preliminary data.</text>
</comment>
<dbReference type="GO" id="GO:0016491">
    <property type="term" value="F:oxidoreductase activity"/>
    <property type="evidence" value="ECO:0007669"/>
    <property type="project" value="UniProtKB-KW"/>
</dbReference>
<evidence type="ECO:0000256" key="2">
    <source>
        <dbReference type="ARBA" id="ARBA00023002"/>
    </source>
</evidence>
<dbReference type="InterPro" id="IPR036291">
    <property type="entry name" value="NAD(P)-bd_dom_sf"/>
</dbReference>
<gene>
    <name evidence="4" type="ORF">M501DRAFT_994117</name>
</gene>
<dbReference type="PANTHER" id="PTHR47706:SF9">
    <property type="entry name" value="NMRA-LIKE DOMAIN-CONTAINING PROTEIN-RELATED"/>
    <property type="match status" value="1"/>
</dbReference>
<dbReference type="Gene3D" id="3.90.25.10">
    <property type="entry name" value="UDP-galactose 4-epimerase, domain 1"/>
    <property type="match status" value="1"/>
</dbReference>
<keyword evidence="2" id="KW-0560">Oxidoreductase</keyword>